<dbReference type="EMBL" id="CP003630">
    <property type="protein sequence ID" value="AFZ19770.1"/>
    <property type="molecule type" value="Genomic_DNA"/>
</dbReference>
<dbReference type="KEGG" id="mic:Mic7113_4065"/>
<organism evidence="2 3">
    <name type="scientific">Allocoleopsis franciscana PCC 7113</name>
    <dbReference type="NCBI Taxonomy" id="1173027"/>
    <lineage>
        <taxon>Bacteria</taxon>
        <taxon>Bacillati</taxon>
        <taxon>Cyanobacteriota</taxon>
        <taxon>Cyanophyceae</taxon>
        <taxon>Coleofasciculales</taxon>
        <taxon>Coleofasciculaceae</taxon>
        <taxon>Allocoleopsis</taxon>
        <taxon>Allocoleopsis franciscana</taxon>
    </lineage>
</organism>
<gene>
    <name evidence="2" type="ORF">Mic7113_4065</name>
</gene>
<dbReference type="HOGENOM" id="CLU_200938_1_1_3"/>
<evidence type="ECO:0000256" key="1">
    <source>
        <dbReference type="SAM" id="Phobius"/>
    </source>
</evidence>
<feature type="transmembrane region" description="Helical" evidence="1">
    <location>
        <begin position="39"/>
        <end position="61"/>
    </location>
</feature>
<dbReference type="PATRIC" id="fig|1173027.3.peg.4488"/>
<name>K9WH77_9CYAN</name>
<protein>
    <submittedName>
        <fullName evidence="2">Uncharacterized protein</fullName>
    </submittedName>
</protein>
<evidence type="ECO:0000313" key="3">
    <source>
        <dbReference type="Proteomes" id="UP000010471"/>
    </source>
</evidence>
<evidence type="ECO:0000313" key="2">
    <source>
        <dbReference type="EMBL" id="AFZ19770.1"/>
    </source>
</evidence>
<keyword evidence="1" id="KW-0472">Membrane</keyword>
<accession>K9WH77</accession>
<dbReference type="OrthoDB" id="468406at2"/>
<proteinExistence type="predicted"/>
<keyword evidence="3" id="KW-1185">Reference proteome</keyword>
<dbReference type="AlphaFoldDB" id="K9WH77"/>
<dbReference type="Proteomes" id="UP000010471">
    <property type="component" value="Chromosome"/>
</dbReference>
<reference evidence="2 3" key="1">
    <citation type="submission" date="2012-06" db="EMBL/GenBank/DDBJ databases">
        <title>Finished chromosome of genome of Microcoleus sp. PCC 7113.</title>
        <authorList>
            <consortium name="US DOE Joint Genome Institute"/>
            <person name="Gugger M."/>
            <person name="Coursin T."/>
            <person name="Rippka R."/>
            <person name="Tandeau De Marsac N."/>
            <person name="Huntemann M."/>
            <person name="Wei C.-L."/>
            <person name="Han J."/>
            <person name="Detter J.C."/>
            <person name="Han C."/>
            <person name="Tapia R."/>
            <person name="Chen A."/>
            <person name="Kyrpides N."/>
            <person name="Mavromatis K."/>
            <person name="Markowitz V."/>
            <person name="Szeto E."/>
            <person name="Ivanova N."/>
            <person name="Pagani I."/>
            <person name="Pati A."/>
            <person name="Goodwin L."/>
            <person name="Nordberg H.P."/>
            <person name="Cantor M.N."/>
            <person name="Hua S.X."/>
            <person name="Woyke T."/>
            <person name="Kerfeld C.A."/>
        </authorList>
    </citation>
    <scope>NUCLEOTIDE SEQUENCE [LARGE SCALE GENOMIC DNA]</scope>
    <source>
        <strain evidence="2 3">PCC 7113</strain>
    </source>
</reference>
<feature type="transmembrane region" description="Helical" evidence="1">
    <location>
        <begin position="12"/>
        <end position="33"/>
    </location>
</feature>
<keyword evidence="1" id="KW-0812">Transmembrane</keyword>
<dbReference type="RefSeq" id="WP_015183906.1">
    <property type="nucleotide sequence ID" value="NC_019738.1"/>
</dbReference>
<dbReference type="STRING" id="1173027.Mic7113_4065"/>
<keyword evidence="1" id="KW-1133">Transmembrane helix</keyword>
<sequence>MSQSPPSETLILSYVFAGTLAVTILVYVLRGFAVPGFTALPGLVIWILILLSIATGLAYGVQKTRRY</sequence>